<dbReference type="AlphaFoldDB" id="A0A316V1Q3"/>
<name>A0A316V1Q3_9BASI</name>
<organism evidence="1 2">
    <name type="scientific">Meira miltonrushii</name>
    <dbReference type="NCBI Taxonomy" id="1280837"/>
    <lineage>
        <taxon>Eukaryota</taxon>
        <taxon>Fungi</taxon>
        <taxon>Dikarya</taxon>
        <taxon>Basidiomycota</taxon>
        <taxon>Ustilaginomycotina</taxon>
        <taxon>Exobasidiomycetes</taxon>
        <taxon>Exobasidiales</taxon>
        <taxon>Brachybasidiaceae</taxon>
        <taxon>Meira</taxon>
    </lineage>
</organism>
<proteinExistence type="predicted"/>
<evidence type="ECO:0000313" key="2">
    <source>
        <dbReference type="Proteomes" id="UP000245771"/>
    </source>
</evidence>
<accession>A0A316V1Q3</accession>
<keyword evidence="2" id="KW-1185">Reference proteome</keyword>
<dbReference type="GeneID" id="37023021"/>
<dbReference type="EMBL" id="KZ819608">
    <property type="protein sequence ID" value="PWN31479.1"/>
    <property type="molecule type" value="Genomic_DNA"/>
</dbReference>
<dbReference type="InParanoid" id="A0A316V1Q3"/>
<dbReference type="RefSeq" id="XP_025351781.1">
    <property type="nucleotide sequence ID" value="XM_025501240.1"/>
</dbReference>
<reference evidence="1 2" key="1">
    <citation type="journal article" date="2018" name="Mol. Biol. Evol.">
        <title>Broad Genomic Sampling Reveals a Smut Pathogenic Ancestry of the Fungal Clade Ustilaginomycotina.</title>
        <authorList>
            <person name="Kijpornyongpan T."/>
            <person name="Mondo S.J."/>
            <person name="Barry K."/>
            <person name="Sandor L."/>
            <person name="Lee J."/>
            <person name="Lipzen A."/>
            <person name="Pangilinan J."/>
            <person name="LaButti K."/>
            <person name="Hainaut M."/>
            <person name="Henrissat B."/>
            <person name="Grigoriev I.V."/>
            <person name="Spatafora J.W."/>
            <person name="Aime M.C."/>
        </authorList>
    </citation>
    <scope>NUCLEOTIDE SEQUENCE [LARGE SCALE GENOMIC DNA]</scope>
    <source>
        <strain evidence="1 2">MCA 3882</strain>
    </source>
</reference>
<sequence>MTKIFRPDRLDNPGVHIQGPKGVEWMKGTLYVIRLFGSTATPTTQSHSNHHPLVIQDPFAIQSASQTSHKTMILTFKYKQTWHQFTSQKKASQVQTPAYNLASQGLPLMLAISSVSSFNWYNPLLSYRFILFLFEIYLSYNQHHTLLLQTTE</sequence>
<dbReference type="Proteomes" id="UP000245771">
    <property type="component" value="Unassembled WGS sequence"/>
</dbReference>
<evidence type="ECO:0000313" key="1">
    <source>
        <dbReference type="EMBL" id="PWN31479.1"/>
    </source>
</evidence>
<protein>
    <submittedName>
        <fullName evidence="1">Uncharacterized protein</fullName>
    </submittedName>
</protein>
<gene>
    <name evidence="1" type="ORF">FA14DRAFT_182699</name>
</gene>